<dbReference type="OrthoDB" id="409625at2759"/>
<dbReference type="OMA" id="IREYTAP"/>
<dbReference type="Gene3D" id="2.30.30.100">
    <property type="match status" value="1"/>
</dbReference>
<dbReference type="GO" id="GO:0000398">
    <property type="term" value="P:mRNA splicing, via spliceosome"/>
    <property type="evidence" value="ECO:0007669"/>
    <property type="project" value="InterPro"/>
</dbReference>
<dbReference type="PANTHER" id="PTHR11021:SF0">
    <property type="entry name" value="SMALL NUCLEAR RIBONUCLEOPROTEIN F"/>
    <property type="match status" value="1"/>
</dbReference>
<dbReference type="Proteomes" id="UP000054359">
    <property type="component" value="Unassembled WGS sequence"/>
</dbReference>
<dbReference type="PROSITE" id="PS52002">
    <property type="entry name" value="SM"/>
    <property type="match status" value="1"/>
</dbReference>
<dbReference type="AlphaFoldDB" id="A0A087T840"/>
<dbReference type="InterPro" id="IPR016487">
    <property type="entry name" value="Lsm6/sSmF"/>
</dbReference>
<comment type="similarity">
    <text evidence="2">Belongs to the snRNP Sm proteins family. SmF/LSm6 subfamily.</text>
</comment>
<keyword evidence="12" id="KW-1185">Reference proteome</keyword>
<keyword evidence="5" id="KW-0694">RNA-binding</keyword>
<feature type="domain" description="Sm" evidence="10">
    <location>
        <begin position="7"/>
        <end position="79"/>
    </location>
</feature>
<dbReference type="GO" id="GO:0003723">
    <property type="term" value="F:RNA binding"/>
    <property type="evidence" value="ECO:0007669"/>
    <property type="project" value="UniProtKB-KW"/>
</dbReference>
<evidence type="ECO:0000256" key="3">
    <source>
        <dbReference type="ARBA" id="ARBA00022664"/>
    </source>
</evidence>
<dbReference type="Pfam" id="PF01423">
    <property type="entry name" value="LSM"/>
    <property type="match status" value="1"/>
</dbReference>
<evidence type="ECO:0000256" key="8">
    <source>
        <dbReference type="ARBA" id="ARBA00023274"/>
    </source>
</evidence>
<dbReference type="EMBL" id="KK113893">
    <property type="protein sequence ID" value="KFM61279.1"/>
    <property type="molecule type" value="Genomic_DNA"/>
</dbReference>
<evidence type="ECO:0000313" key="11">
    <source>
        <dbReference type="EMBL" id="KFM61279.1"/>
    </source>
</evidence>
<organism evidence="11 12">
    <name type="scientific">Stegodyphus mimosarum</name>
    <name type="common">African social velvet spider</name>
    <dbReference type="NCBI Taxonomy" id="407821"/>
    <lineage>
        <taxon>Eukaryota</taxon>
        <taxon>Metazoa</taxon>
        <taxon>Ecdysozoa</taxon>
        <taxon>Arthropoda</taxon>
        <taxon>Chelicerata</taxon>
        <taxon>Arachnida</taxon>
        <taxon>Araneae</taxon>
        <taxon>Araneomorphae</taxon>
        <taxon>Entelegynae</taxon>
        <taxon>Eresoidea</taxon>
        <taxon>Eresidae</taxon>
        <taxon>Stegodyphus</taxon>
    </lineage>
</organism>
<proteinExistence type="inferred from homology"/>
<dbReference type="InterPro" id="IPR047575">
    <property type="entry name" value="Sm"/>
</dbReference>
<dbReference type="GO" id="GO:0071013">
    <property type="term" value="C:catalytic step 2 spliceosome"/>
    <property type="evidence" value="ECO:0007669"/>
    <property type="project" value="TreeGrafter"/>
</dbReference>
<dbReference type="GO" id="GO:0005685">
    <property type="term" value="C:U1 snRNP"/>
    <property type="evidence" value="ECO:0007669"/>
    <property type="project" value="TreeGrafter"/>
</dbReference>
<evidence type="ECO:0000313" key="12">
    <source>
        <dbReference type="Proteomes" id="UP000054359"/>
    </source>
</evidence>
<keyword evidence="3" id="KW-0507">mRNA processing</keyword>
<reference evidence="11 12" key="1">
    <citation type="submission" date="2013-11" db="EMBL/GenBank/DDBJ databases">
        <title>Genome sequencing of Stegodyphus mimosarum.</title>
        <authorList>
            <person name="Bechsgaard J."/>
        </authorList>
    </citation>
    <scope>NUCLEOTIDE SEQUENCE [LARGE SCALE GENOMIC DNA]</scope>
</reference>
<sequence>MSTSVVNPKPFLTSLTGKRVCVKLKWGMEYIGILVTSDQYMNLELGNCIELLEDQTISKIGEISIRCNNIVYVREADEEQKGEE</sequence>
<keyword evidence="8 11" id="KW-0687">Ribonucleoprotein</keyword>
<evidence type="ECO:0000259" key="10">
    <source>
        <dbReference type="PROSITE" id="PS52002"/>
    </source>
</evidence>
<evidence type="ECO:0000256" key="2">
    <source>
        <dbReference type="ARBA" id="ARBA00007927"/>
    </source>
</evidence>
<dbReference type="InterPro" id="IPR034100">
    <property type="entry name" value="Sm_F"/>
</dbReference>
<accession>A0A087T840</accession>
<evidence type="ECO:0000256" key="7">
    <source>
        <dbReference type="ARBA" id="ARBA00023242"/>
    </source>
</evidence>
<evidence type="ECO:0000256" key="5">
    <source>
        <dbReference type="ARBA" id="ARBA00022884"/>
    </source>
</evidence>
<evidence type="ECO:0000256" key="9">
    <source>
        <dbReference type="ARBA" id="ARBA00030144"/>
    </source>
</evidence>
<dbReference type="PIRSF" id="PIRSF006609">
    <property type="entry name" value="snRNP_SmF"/>
    <property type="match status" value="1"/>
</dbReference>
<dbReference type="STRING" id="407821.A0A087T840"/>
<evidence type="ECO:0000256" key="6">
    <source>
        <dbReference type="ARBA" id="ARBA00023187"/>
    </source>
</evidence>
<keyword evidence="4" id="KW-0747">Spliceosome</keyword>
<dbReference type="CDD" id="cd01722">
    <property type="entry name" value="Sm_F"/>
    <property type="match status" value="1"/>
</dbReference>
<dbReference type="InterPro" id="IPR010920">
    <property type="entry name" value="LSM_dom_sf"/>
</dbReference>
<comment type="subcellular location">
    <subcellularLocation>
        <location evidence="1">Nucleus</location>
    </subcellularLocation>
</comment>
<dbReference type="PANTHER" id="PTHR11021">
    <property type="entry name" value="SMALL NUCLEAR RIBONUCLEOPROTEIN F SNRNP-F"/>
    <property type="match status" value="1"/>
</dbReference>
<protein>
    <recommendedName>
        <fullName evidence="9">Sm protein F</fullName>
    </recommendedName>
</protein>
<keyword evidence="6" id="KW-0508">mRNA splicing</keyword>
<feature type="non-terminal residue" evidence="11">
    <location>
        <position position="84"/>
    </location>
</feature>
<evidence type="ECO:0000256" key="4">
    <source>
        <dbReference type="ARBA" id="ARBA00022728"/>
    </source>
</evidence>
<gene>
    <name evidence="11" type="ORF">X975_17380</name>
</gene>
<evidence type="ECO:0000256" key="1">
    <source>
        <dbReference type="ARBA" id="ARBA00004123"/>
    </source>
</evidence>
<keyword evidence="7" id="KW-0539">Nucleus</keyword>
<dbReference type="GO" id="GO:0034715">
    <property type="term" value="C:pICln-Sm protein complex"/>
    <property type="evidence" value="ECO:0007669"/>
    <property type="project" value="TreeGrafter"/>
</dbReference>
<dbReference type="SMART" id="SM00651">
    <property type="entry name" value="Sm"/>
    <property type="match status" value="1"/>
</dbReference>
<dbReference type="InterPro" id="IPR001163">
    <property type="entry name" value="Sm_dom_euk/arc"/>
</dbReference>
<dbReference type="SUPFAM" id="SSF50182">
    <property type="entry name" value="Sm-like ribonucleoproteins"/>
    <property type="match status" value="1"/>
</dbReference>
<name>A0A087T840_STEMI</name>